<keyword evidence="2" id="KW-1185">Reference proteome</keyword>
<dbReference type="AlphaFoldDB" id="A0A1M6LHK2"/>
<dbReference type="OrthoDB" id="1706904at2"/>
<name>A0A1M6LHK2_PARC5</name>
<protein>
    <submittedName>
        <fullName evidence="1">Uncharacterized protein</fullName>
    </submittedName>
</protein>
<evidence type="ECO:0000313" key="2">
    <source>
        <dbReference type="Proteomes" id="UP000184465"/>
    </source>
</evidence>
<organism evidence="1 2">
    <name type="scientific">Paramaledivibacter caminithermalis (strain DSM 15212 / CIP 107654 / DViRD3)</name>
    <name type="common">Clostridium caminithermale</name>
    <dbReference type="NCBI Taxonomy" id="1121301"/>
    <lineage>
        <taxon>Bacteria</taxon>
        <taxon>Bacillati</taxon>
        <taxon>Bacillota</taxon>
        <taxon>Clostridia</taxon>
        <taxon>Peptostreptococcales</taxon>
        <taxon>Caminicellaceae</taxon>
        <taxon>Paramaledivibacter</taxon>
    </lineage>
</organism>
<evidence type="ECO:0000313" key="1">
    <source>
        <dbReference type="EMBL" id="SHJ70585.1"/>
    </source>
</evidence>
<gene>
    <name evidence="1" type="ORF">SAMN02745912_00798</name>
</gene>
<accession>A0A1M6LHK2</accession>
<sequence length="80" mass="9027">MPAFFMIVANADVGPKPSLDIIVRGIDTDKYWLDLLVIDDANYSWLEITEEEMDKVSKLAEYRDEEGFHPALLGGTKVPL</sequence>
<reference evidence="2" key="1">
    <citation type="submission" date="2016-11" db="EMBL/GenBank/DDBJ databases">
        <authorList>
            <person name="Varghese N."/>
            <person name="Submissions S."/>
        </authorList>
    </citation>
    <scope>NUCLEOTIDE SEQUENCE [LARGE SCALE GENOMIC DNA]</scope>
    <source>
        <strain evidence="2">DSM 15212 / CIP 107654 / DViRD3</strain>
    </source>
</reference>
<dbReference type="EMBL" id="FRAG01000006">
    <property type="protein sequence ID" value="SHJ70585.1"/>
    <property type="molecule type" value="Genomic_DNA"/>
</dbReference>
<proteinExistence type="predicted"/>
<dbReference type="Proteomes" id="UP000184465">
    <property type="component" value="Unassembled WGS sequence"/>
</dbReference>